<evidence type="ECO:0000313" key="3">
    <source>
        <dbReference type="Proteomes" id="UP000295729"/>
    </source>
</evidence>
<keyword evidence="1" id="KW-0472">Membrane</keyword>
<feature type="transmembrane region" description="Helical" evidence="1">
    <location>
        <begin position="66"/>
        <end position="90"/>
    </location>
</feature>
<dbReference type="RefSeq" id="WP_133564643.1">
    <property type="nucleotide sequence ID" value="NZ_SNZA01000006.1"/>
</dbReference>
<dbReference type="AlphaFoldDB" id="A0A4R6X2L5"/>
<keyword evidence="1" id="KW-0812">Transmembrane</keyword>
<gene>
    <name evidence="2" type="ORF">C8D85_3219</name>
</gene>
<evidence type="ECO:0000256" key="1">
    <source>
        <dbReference type="SAM" id="Phobius"/>
    </source>
</evidence>
<dbReference type="Proteomes" id="UP000295729">
    <property type="component" value="Unassembled WGS sequence"/>
</dbReference>
<keyword evidence="3" id="KW-1185">Reference proteome</keyword>
<organism evidence="2 3">
    <name type="scientific">Marinomonas communis</name>
    <dbReference type="NCBI Taxonomy" id="28254"/>
    <lineage>
        <taxon>Bacteria</taxon>
        <taxon>Pseudomonadati</taxon>
        <taxon>Pseudomonadota</taxon>
        <taxon>Gammaproteobacteria</taxon>
        <taxon>Oceanospirillales</taxon>
        <taxon>Oceanospirillaceae</taxon>
        <taxon>Marinomonas</taxon>
    </lineage>
</organism>
<proteinExistence type="predicted"/>
<accession>A0A4R6X2L5</accession>
<name>A0A4R6X2L5_9GAMM</name>
<evidence type="ECO:0000313" key="2">
    <source>
        <dbReference type="EMBL" id="TDR06289.1"/>
    </source>
</evidence>
<keyword evidence="1" id="KW-1133">Transmembrane helix</keyword>
<dbReference type="OrthoDB" id="6106929at2"/>
<sequence>MQTFTVLQRNERIRAEQDNAIIAQLKLCGYNEVGCVEASSAEEACASQTAKLPEEPKPSYPGVKKIAWVGGVAAIGWFCYLAFGLLPMAFQG</sequence>
<comment type="caution">
    <text evidence="2">The sequence shown here is derived from an EMBL/GenBank/DDBJ whole genome shotgun (WGS) entry which is preliminary data.</text>
</comment>
<protein>
    <submittedName>
        <fullName evidence="2">Uncharacterized protein</fullName>
    </submittedName>
</protein>
<reference evidence="2 3" key="1">
    <citation type="submission" date="2019-03" db="EMBL/GenBank/DDBJ databases">
        <title>Genomic Encyclopedia of Type Strains, Phase IV (KMG-IV): sequencing the most valuable type-strain genomes for metagenomic binning, comparative biology and taxonomic classification.</title>
        <authorList>
            <person name="Goeker M."/>
        </authorList>
    </citation>
    <scope>NUCLEOTIDE SEQUENCE [LARGE SCALE GENOMIC DNA]</scope>
    <source>
        <strain evidence="2 3">DSM 5604</strain>
    </source>
</reference>
<dbReference type="EMBL" id="SNZA01000006">
    <property type="protein sequence ID" value="TDR06289.1"/>
    <property type="molecule type" value="Genomic_DNA"/>
</dbReference>